<gene>
    <name evidence="1" type="ORF">KME15_10375</name>
</gene>
<proteinExistence type="predicted"/>
<evidence type="ECO:0000313" key="1">
    <source>
        <dbReference type="EMBL" id="MBW4659071.1"/>
    </source>
</evidence>
<organism evidence="1 2">
    <name type="scientific">Drouetiella hepatica Uher 2000/2452</name>
    <dbReference type="NCBI Taxonomy" id="904376"/>
    <lineage>
        <taxon>Bacteria</taxon>
        <taxon>Bacillati</taxon>
        <taxon>Cyanobacteriota</taxon>
        <taxon>Cyanophyceae</taxon>
        <taxon>Oculatellales</taxon>
        <taxon>Oculatellaceae</taxon>
        <taxon>Drouetiella</taxon>
    </lineage>
</organism>
<dbReference type="EMBL" id="JAHHHD010000009">
    <property type="protein sequence ID" value="MBW4659071.1"/>
    <property type="molecule type" value="Genomic_DNA"/>
</dbReference>
<sequence>MIEIRFSNSPHGGEIELSGLPKDLRNVQQSILNLVQNKNQQFCAIEAVMVEPSPYNVCLSSLHIYKRDGFIRVWVSENSLQIEGESEKLKIFATWFEFDDTVSGHHHHFDYYGNEWWVSANSSPLVISARDPAQCSDTK</sequence>
<comment type="caution">
    <text evidence="1">The sequence shown here is derived from an EMBL/GenBank/DDBJ whole genome shotgun (WGS) entry which is preliminary data.</text>
</comment>
<dbReference type="Proteomes" id="UP000757435">
    <property type="component" value="Unassembled WGS sequence"/>
</dbReference>
<name>A0A951QC05_9CYAN</name>
<dbReference type="AlphaFoldDB" id="A0A951QC05"/>
<reference evidence="1" key="2">
    <citation type="journal article" date="2022" name="Microbiol. Resour. Announc.">
        <title>Metagenome Sequencing to Explore Phylogenomics of Terrestrial Cyanobacteria.</title>
        <authorList>
            <person name="Ward R.D."/>
            <person name="Stajich J.E."/>
            <person name="Johansen J.R."/>
            <person name="Huntemann M."/>
            <person name="Clum A."/>
            <person name="Foster B."/>
            <person name="Foster B."/>
            <person name="Roux S."/>
            <person name="Palaniappan K."/>
            <person name="Varghese N."/>
            <person name="Mukherjee S."/>
            <person name="Reddy T.B.K."/>
            <person name="Daum C."/>
            <person name="Copeland A."/>
            <person name="Chen I.A."/>
            <person name="Ivanova N.N."/>
            <person name="Kyrpides N.C."/>
            <person name="Shapiro N."/>
            <person name="Eloe-Fadrosh E.A."/>
            <person name="Pietrasiak N."/>
        </authorList>
    </citation>
    <scope>NUCLEOTIDE SEQUENCE</scope>
    <source>
        <strain evidence="1">UHER 2000/2452</strain>
    </source>
</reference>
<accession>A0A951QC05</accession>
<reference evidence="1" key="1">
    <citation type="submission" date="2021-05" db="EMBL/GenBank/DDBJ databases">
        <authorList>
            <person name="Pietrasiak N."/>
            <person name="Ward R."/>
            <person name="Stajich J.E."/>
            <person name="Kurbessoian T."/>
        </authorList>
    </citation>
    <scope>NUCLEOTIDE SEQUENCE</scope>
    <source>
        <strain evidence="1">UHER 2000/2452</strain>
    </source>
</reference>
<evidence type="ECO:0000313" key="2">
    <source>
        <dbReference type="Proteomes" id="UP000757435"/>
    </source>
</evidence>
<protein>
    <submittedName>
        <fullName evidence="1">Uncharacterized protein</fullName>
    </submittedName>
</protein>